<feature type="region of interest" description="Disordered" evidence="1">
    <location>
        <begin position="314"/>
        <end position="339"/>
    </location>
</feature>
<organism evidence="2 3">
    <name type="scientific">Nephila pilipes</name>
    <name type="common">Giant wood spider</name>
    <name type="synonym">Nephila maculata</name>
    <dbReference type="NCBI Taxonomy" id="299642"/>
    <lineage>
        <taxon>Eukaryota</taxon>
        <taxon>Metazoa</taxon>
        <taxon>Ecdysozoa</taxon>
        <taxon>Arthropoda</taxon>
        <taxon>Chelicerata</taxon>
        <taxon>Arachnida</taxon>
        <taxon>Araneae</taxon>
        <taxon>Araneomorphae</taxon>
        <taxon>Entelegynae</taxon>
        <taxon>Araneoidea</taxon>
        <taxon>Nephilidae</taxon>
        <taxon>Nephila</taxon>
    </lineage>
</organism>
<name>A0A8X6Q6F2_NEPPI</name>
<feature type="region of interest" description="Disordered" evidence="1">
    <location>
        <begin position="169"/>
        <end position="191"/>
    </location>
</feature>
<proteinExistence type="predicted"/>
<feature type="region of interest" description="Disordered" evidence="1">
    <location>
        <begin position="56"/>
        <end position="119"/>
    </location>
</feature>
<evidence type="ECO:0000256" key="1">
    <source>
        <dbReference type="SAM" id="MobiDB-lite"/>
    </source>
</evidence>
<protein>
    <submittedName>
        <fullName evidence="2">Uncharacterized protein</fullName>
    </submittedName>
</protein>
<evidence type="ECO:0000313" key="2">
    <source>
        <dbReference type="EMBL" id="GFU09092.1"/>
    </source>
</evidence>
<comment type="caution">
    <text evidence="2">The sequence shown here is derived from an EMBL/GenBank/DDBJ whole genome shotgun (WGS) entry which is preliminary data.</text>
</comment>
<dbReference type="AlphaFoldDB" id="A0A8X6Q6F2"/>
<gene>
    <name evidence="2" type="ORF">NPIL_692701</name>
</gene>
<reference evidence="2" key="1">
    <citation type="submission" date="2020-08" db="EMBL/GenBank/DDBJ databases">
        <title>Multicomponent nature underlies the extraordinary mechanical properties of spider dragline silk.</title>
        <authorList>
            <person name="Kono N."/>
            <person name="Nakamura H."/>
            <person name="Mori M."/>
            <person name="Yoshida Y."/>
            <person name="Ohtoshi R."/>
            <person name="Malay A.D."/>
            <person name="Moran D.A.P."/>
            <person name="Tomita M."/>
            <person name="Numata K."/>
            <person name="Arakawa K."/>
        </authorList>
    </citation>
    <scope>NUCLEOTIDE SEQUENCE</scope>
</reference>
<accession>A0A8X6Q6F2</accession>
<dbReference type="EMBL" id="BMAW01124687">
    <property type="protein sequence ID" value="GFU09092.1"/>
    <property type="molecule type" value="Genomic_DNA"/>
</dbReference>
<feature type="compositionally biased region" description="Basic residues" evidence="1">
    <location>
        <begin position="172"/>
        <end position="191"/>
    </location>
</feature>
<dbReference type="Proteomes" id="UP000887013">
    <property type="component" value="Unassembled WGS sequence"/>
</dbReference>
<evidence type="ECO:0000313" key="3">
    <source>
        <dbReference type="Proteomes" id="UP000887013"/>
    </source>
</evidence>
<sequence>MRYASSERRGRRYSHIRPACAAAGAALVLHTRKRVSNNVGKSVIFGEKKACHNYASPAKTTPQQQPDRRGVAAAVSYHARRSRRPRSLSSTSPRRYAQRLYPRVAQRECPTPQTPSTTQRAAIAVTNKSALFNASHAYSNDGPQQATDTLRDNERTVARRNGASIRVQRTPTSHRHNAIRRQRSRHKRHHAVRHAIYRRLRLYVKGHILHATSARRCRNTTEPITHVAARRGVHNVKQRRRQTPPTVAAHTVTINVNGAVLRCRSSPHRVRCLPTPPQRHQQNAVMVRPRHRQRERHRSIIRMAHACVVTTGTRHGAVTPSYRRQPRLQPRQRYQHNDGMSTTSSIAVHVAMSRSYTRTLVI</sequence>
<keyword evidence="3" id="KW-1185">Reference proteome</keyword>